<dbReference type="RefSeq" id="WP_015946977.1">
    <property type="nucleotide sequence ID" value="NC_011768.1"/>
</dbReference>
<keyword evidence="5 7" id="KW-1133">Transmembrane helix</keyword>
<feature type="transmembrane region" description="Helical" evidence="7">
    <location>
        <begin position="164"/>
        <end position="183"/>
    </location>
</feature>
<dbReference type="InterPro" id="IPR011066">
    <property type="entry name" value="MscS_channel_C_sf"/>
</dbReference>
<comment type="subcellular location">
    <subcellularLocation>
        <location evidence="1">Cell membrane</location>
        <topology evidence="1">Multi-pass membrane protein</topology>
    </subcellularLocation>
</comment>
<evidence type="ECO:0000256" key="7">
    <source>
        <dbReference type="SAM" id="Phobius"/>
    </source>
</evidence>
<evidence type="ECO:0000259" key="10">
    <source>
        <dbReference type="Pfam" id="PF21088"/>
    </source>
</evidence>
<evidence type="ECO:0000313" key="11">
    <source>
        <dbReference type="EMBL" id="ACL03902.1"/>
    </source>
</evidence>
<gene>
    <name evidence="11" type="ordered locus">Dalk_2209</name>
</gene>
<dbReference type="Pfam" id="PF21082">
    <property type="entry name" value="MS_channel_3rd"/>
    <property type="match status" value="1"/>
</dbReference>
<dbReference type="Gene3D" id="2.30.30.60">
    <property type="match status" value="1"/>
</dbReference>
<protein>
    <submittedName>
        <fullName evidence="11">MscS Mechanosensitive ion channel</fullName>
    </submittedName>
</protein>
<dbReference type="Gene3D" id="3.30.70.100">
    <property type="match status" value="1"/>
</dbReference>
<dbReference type="InterPro" id="IPR010920">
    <property type="entry name" value="LSM_dom_sf"/>
</dbReference>
<evidence type="ECO:0000256" key="5">
    <source>
        <dbReference type="ARBA" id="ARBA00022989"/>
    </source>
</evidence>
<comment type="similarity">
    <text evidence="2">Belongs to the MscS (TC 1.A.23) family.</text>
</comment>
<organism evidence="11 12">
    <name type="scientific">Desulfatibacillum aliphaticivorans</name>
    <dbReference type="NCBI Taxonomy" id="218208"/>
    <lineage>
        <taxon>Bacteria</taxon>
        <taxon>Pseudomonadati</taxon>
        <taxon>Thermodesulfobacteriota</taxon>
        <taxon>Desulfobacteria</taxon>
        <taxon>Desulfobacterales</taxon>
        <taxon>Desulfatibacillaceae</taxon>
        <taxon>Desulfatibacillum</taxon>
    </lineage>
</organism>
<dbReference type="GO" id="GO:0008381">
    <property type="term" value="F:mechanosensitive monoatomic ion channel activity"/>
    <property type="evidence" value="ECO:0007669"/>
    <property type="project" value="InterPro"/>
</dbReference>
<name>B8FF85_DESAL</name>
<evidence type="ECO:0000256" key="4">
    <source>
        <dbReference type="ARBA" id="ARBA00022692"/>
    </source>
</evidence>
<evidence type="ECO:0000256" key="6">
    <source>
        <dbReference type="ARBA" id="ARBA00023136"/>
    </source>
</evidence>
<dbReference type="PANTHER" id="PTHR30221">
    <property type="entry name" value="SMALL-CONDUCTANCE MECHANOSENSITIVE CHANNEL"/>
    <property type="match status" value="1"/>
</dbReference>
<dbReference type="Proteomes" id="UP000000739">
    <property type="component" value="Chromosome"/>
</dbReference>
<dbReference type="InterPro" id="IPR023408">
    <property type="entry name" value="MscS_beta-dom_sf"/>
</dbReference>
<feature type="transmembrane region" description="Helical" evidence="7">
    <location>
        <begin position="97"/>
        <end position="120"/>
    </location>
</feature>
<feature type="domain" description="Mechanosensitive ion channel MscS C-terminal" evidence="9">
    <location>
        <begin position="265"/>
        <end position="348"/>
    </location>
</feature>
<accession>B8FF85</accession>
<feature type="transmembrane region" description="Helical" evidence="7">
    <location>
        <begin position="20"/>
        <end position="42"/>
    </location>
</feature>
<dbReference type="KEGG" id="dal:Dalk_2209"/>
<dbReference type="HOGENOM" id="CLU_037945_0_1_7"/>
<dbReference type="SUPFAM" id="SSF82861">
    <property type="entry name" value="Mechanosensitive channel protein MscS (YggB), transmembrane region"/>
    <property type="match status" value="1"/>
</dbReference>
<evidence type="ECO:0000256" key="1">
    <source>
        <dbReference type="ARBA" id="ARBA00004651"/>
    </source>
</evidence>
<feature type="transmembrane region" description="Helical" evidence="7">
    <location>
        <begin position="140"/>
        <end position="158"/>
    </location>
</feature>
<dbReference type="PANTHER" id="PTHR30221:SF1">
    <property type="entry name" value="SMALL-CONDUCTANCE MECHANOSENSITIVE CHANNEL"/>
    <property type="match status" value="1"/>
</dbReference>
<dbReference type="InterPro" id="IPR011014">
    <property type="entry name" value="MscS_channel_TM-2"/>
</dbReference>
<feature type="domain" description="Mechanosensitive ion channel MscS" evidence="8">
    <location>
        <begin position="185"/>
        <end position="257"/>
    </location>
</feature>
<evidence type="ECO:0000256" key="2">
    <source>
        <dbReference type="ARBA" id="ARBA00008017"/>
    </source>
</evidence>
<evidence type="ECO:0000259" key="9">
    <source>
        <dbReference type="Pfam" id="PF21082"/>
    </source>
</evidence>
<keyword evidence="12" id="KW-1185">Reference proteome</keyword>
<evidence type="ECO:0000313" key="12">
    <source>
        <dbReference type="Proteomes" id="UP000000739"/>
    </source>
</evidence>
<sequence length="361" mass="40430">MEFWNRINEMFAELVKEHAIWQSAAMRAAAGVLGSLILWMIFRKVVKVVFARLEKYEFIQSNQKVLSATRQALFYGLILATGMYLIEVLGLEAVKNPFFAIMIVFFAAPGKKIIYLSVTYLESRIAGKTETKLDDIVFDITKRFGGVLIYVAAIIFALDRIGINVMPIIAGASVMGVAVGFAAKDTLSNFIAGVLLLIDRPFEVGDRIEVWTSPKNSATWGDVMEIGMRATKIQTTDNITIVIPNNEIMTRDIINYTSGSERIRVRINMGVAYDADIAKAKSLIINVANQMDWVSKDPAPVVVVVNYGESSVDLQVRVWIDDARKRIHTISYITDKVKEEFDKHGVEIPFPRRDIVIRQGG</sequence>
<dbReference type="AlphaFoldDB" id="B8FF85"/>
<dbReference type="InterPro" id="IPR006685">
    <property type="entry name" value="MscS_channel_2nd"/>
</dbReference>
<keyword evidence="4 7" id="KW-0812">Transmembrane</keyword>
<dbReference type="SUPFAM" id="SSF82689">
    <property type="entry name" value="Mechanosensitive channel protein MscS (YggB), C-terminal domain"/>
    <property type="match status" value="1"/>
</dbReference>
<evidence type="ECO:0000256" key="3">
    <source>
        <dbReference type="ARBA" id="ARBA00022475"/>
    </source>
</evidence>
<dbReference type="eggNOG" id="COG3264">
    <property type="taxonomic scope" value="Bacteria"/>
</dbReference>
<reference evidence="11 12" key="1">
    <citation type="journal article" date="2012" name="Environ. Microbiol.">
        <title>The genome sequence of Desulfatibacillum alkenivorans AK-01: a blueprint for anaerobic alkane oxidation.</title>
        <authorList>
            <person name="Callaghan A.V."/>
            <person name="Morris B.E."/>
            <person name="Pereira I.A."/>
            <person name="McInerney M.J."/>
            <person name="Austin R.N."/>
            <person name="Groves J.T."/>
            <person name="Kukor J.J."/>
            <person name="Suflita J.M."/>
            <person name="Young L.Y."/>
            <person name="Zylstra G.J."/>
            <person name="Wawrik B."/>
        </authorList>
    </citation>
    <scope>NUCLEOTIDE SEQUENCE [LARGE SCALE GENOMIC DNA]</scope>
    <source>
        <strain evidence="11 12">AK-01</strain>
    </source>
</reference>
<keyword evidence="6 7" id="KW-0472">Membrane</keyword>
<dbReference type="InterPro" id="IPR049142">
    <property type="entry name" value="MS_channel_1st"/>
</dbReference>
<feature type="transmembrane region" description="Helical" evidence="7">
    <location>
        <begin position="72"/>
        <end position="91"/>
    </location>
</feature>
<proteinExistence type="inferred from homology"/>
<dbReference type="SUPFAM" id="SSF50182">
    <property type="entry name" value="Sm-like ribonucleoproteins"/>
    <property type="match status" value="1"/>
</dbReference>
<dbReference type="EMBL" id="CP001322">
    <property type="protein sequence ID" value="ACL03902.1"/>
    <property type="molecule type" value="Genomic_DNA"/>
</dbReference>
<dbReference type="InterPro" id="IPR045275">
    <property type="entry name" value="MscS_archaea/bacteria_type"/>
</dbReference>
<feature type="domain" description="Mechanosensitive ion channel transmembrane helices 2/3" evidence="10">
    <location>
        <begin position="147"/>
        <end position="184"/>
    </location>
</feature>
<dbReference type="InterPro" id="IPR049278">
    <property type="entry name" value="MS_channel_C"/>
</dbReference>
<evidence type="ECO:0000259" key="8">
    <source>
        <dbReference type="Pfam" id="PF00924"/>
    </source>
</evidence>
<dbReference type="Pfam" id="PF21088">
    <property type="entry name" value="MS_channel_1st"/>
    <property type="match status" value="1"/>
</dbReference>
<dbReference type="GO" id="GO:0005886">
    <property type="term" value="C:plasma membrane"/>
    <property type="evidence" value="ECO:0007669"/>
    <property type="project" value="UniProtKB-SubCell"/>
</dbReference>
<keyword evidence="3" id="KW-1003">Cell membrane</keyword>
<dbReference type="Pfam" id="PF00924">
    <property type="entry name" value="MS_channel_2nd"/>
    <property type="match status" value="1"/>
</dbReference>
<dbReference type="Gene3D" id="1.10.287.1260">
    <property type="match status" value="1"/>
</dbReference>